<evidence type="ECO:0000313" key="1">
    <source>
        <dbReference type="EMBL" id="JAH61670.1"/>
    </source>
</evidence>
<sequence length="18" mass="2198">MNEKNEYTEPIHSDDTQF</sequence>
<name>A0A0E9U907_ANGAN</name>
<dbReference type="AlphaFoldDB" id="A0A0E9U907"/>
<dbReference type="EMBL" id="GBXM01046907">
    <property type="protein sequence ID" value="JAH61670.1"/>
    <property type="molecule type" value="Transcribed_RNA"/>
</dbReference>
<proteinExistence type="predicted"/>
<reference evidence="1" key="2">
    <citation type="journal article" date="2015" name="Fish Shellfish Immunol.">
        <title>Early steps in the European eel (Anguilla anguilla)-Vibrio vulnificus interaction in the gills: Role of the RtxA13 toxin.</title>
        <authorList>
            <person name="Callol A."/>
            <person name="Pajuelo D."/>
            <person name="Ebbesson L."/>
            <person name="Teles M."/>
            <person name="MacKenzie S."/>
            <person name="Amaro C."/>
        </authorList>
    </citation>
    <scope>NUCLEOTIDE SEQUENCE</scope>
</reference>
<organism evidence="1">
    <name type="scientific">Anguilla anguilla</name>
    <name type="common">European freshwater eel</name>
    <name type="synonym">Muraena anguilla</name>
    <dbReference type="NCBI Taxonomy" id="7936"/>
    <lineage>
        <taxon>Eukaryota</taxon>
        <taxon>Metazoa</taxon>
        <taxon>Chordata</taxon>
        <taxon>Craniata</taxon>
        <taxon>Vertebrata</taxon>
        <taxon>Euteleostomi</taxon>
        <taxon>Actinopterygii</taxon>
        <taxon>Neopterygii</taxon>
        <taxon>Teleostei</taxon>
        <taxon>Anguilliformes</taxon>
        <taxon>Anguillidae</taxon>
        <taxon>Anguilla</taxon>
    </lineage>
</organism>
<accession>A0A0E9U907</accession>
<protein>
    <submittedName>
        <fullName evidence="1">Uncharacterized protein</fullName>
    </submittedName>
</protein>
<reference evidence="1" key="1">
    <citation type="submission" date="2014-11" db="EMBL/GenBank/DDBJ databases">
        <authorList>
            <person name="Amaro Gonzalez C."/>
        </authorList>
    </citation>
    <scope>NUCLEOTIDE SEQUENCE</scope>
</reference>